<feature type="transmembrane region" description="Helical" evidence="1">
    <location>
        <begin position="77"/>
        <end position="98"/>
    </location>
</feature>
<name>A0A8J6Z820_9RHOB</name>
<keyword evidence="1" id="KW-0812">Transmembrane</keyword>
<keyword evidence="1" id="KW-0472">Membrane</keyword>
<keyword evidence="3" id="KW-1185">Reference proteome</keyword>
<comment type="caution">
    <text evidence="2">The sequence shown here is derived from an EMBL/GenBank/DDBJ whole genome shotgun (WGS) entry which is preliminary data.</text>
</comment>
<evidence type="ECO:0000313" key="2">
    <source>
        <dbReference type="EMBL" id="MBE3637526.1"/>
    </source>
</evidence>
<protein>
    <submittedName>
        <fullName evidence="2">Uncharacterized protein</fullName>
    </submittedName>
</protein>
<proteinExistence type="predicted"/>
<dbReference type="Proteomes" id="UP000609121">
    <property type="component" value="Unassembled WGS sequence"/>
</dbReference>
<organism evidence="2 3">
    <name type="scientific">Mangrovicoccus algicola</name>
    <dbReference type="NCBI Taxonomy" id="2771008"/>
    <lineage>
        <taxon>Bacteria</taxon>
        <taxon>Pseudomonadati</taxon>
        <taxon>Pseudomonadota</taxon>
        <taxon>Alphaproteobacteria</taxon>
        <taxon>Rhodobacterales</taxon>
        <taxon>Paracoccaceae</taxon>
        <taxon>Mangrovicoccus</taxon>
    </lineage>
</organism>
<reference evidence="2" key="1">
    <citation type="submission" date="2020-09" db="EMBL/GenBank/DDBJ databases">
        <title>A novel bacterium of genus Mangrovicoccus, isolated from South China Sea.</title>
        <authorList>
            <person name="Huang H."/>
            <person name="Mo K."/>
            <person name="Hu Y."/>
        </authorList>
    </citation>
    <scope>NUCLEOTIDE SEQUENCE</scope>
    <source>
        <strain evidence="2">HB182678</strain>
    </source>
</reference>
<feature type="transmembrane region" description="Helical" evidence="1">
    <location>
        <begin position="44"/>
        <end position="65"/>
    </location>
</feature>
<keyword evidence="1" id="KW-1133">Transmembrane helix</keyword>
<gene>
    <name evidence="2" type="ORF">ICN82_04825</name>
</gene>
<sequence>MTGAVGGRRLALTAWYGSLAIIGGCLAVAVETLRAGLEFPPPPWIGQAIAAAALMLPLLCAGIGLRLHLRAGRLPGPVVQTAVWALAGCIFLLTWVLIGQ</sequence>
<dbReference type="AlphaFoldDB" id="A0A8J6Z820"/>
<dbReference type="EMBL" id="JACVXA010000009">
    <property type="protein sequence ID" value="MBE3637526.1"/>
    <property type="molecule type" value="Genomic_DNA"/>
</dbReference>
<feature type="transmembrane region" description="Helical" evidence="1">
    <location>
        <begin position="12"/>
        <end position="32"/>
    </location>
</feature>
<evidence type="ECO:0000256" key="1">
    <source>
        <dbReference type="SAM" id="Phobius"/>
    </source>
</evidence>
<accession>A0A8J6Z820</accession>
<dbReference type="RefSeq" id="WP_193180251.1">
    <property type="nucleotide sequence ID" value="NZ_JACVXA010000009.1"/>
</dbReference>
<evidence type="ECO:0000313" key="3">
    <source>
        <dbReference type="Proteomes" id="UP000609121"/>
    </source>
</evidence>